<feature type="transmembrane region" description="Helical" evidence="3">
    <location>
        <begin position="529"/>
        <end position="551"/>
    </location>
</feature>
<dbReference type="Proteomes" id="UP000018468">
    <property type="component" value="Linkage group LG3"/>
</dbReference>
<keyword evidence="3" id="KW-1133">Transmembrane helix</keyword>
<dbReference type="Ensembl" id="ENSLOCT00000013891.1">
    <property type="protein sequence ID" value="ENSLOCP00000013862.1"/>
    <property type="gene ID" value="ENSLOCG00000011279.1"/>
</dbReference>
<keyword evidence="1" id="KW-0175">Coiled coil</keyword>
<reference evidence="5" key="1">
    <citation type="submission" date="2011-12" db="EMBL/GenBank/DDBJ databases">
        <title>The Draft Genome of Lepisosteus oculatus.</title>
        <authorList>
            <consortium name="The Broad Institute Genome Assembly &amp; Analysis Group"/>
            <consortium name="Computational R&amp;D Group"/>
            <consortium name="and Sequencing Platform"/>
            <person name="Di Palma F."/>
            <person name="Alfoldi J."/>
            <person name="Johnson J."/>
            <person name="Berlin A."/>
            <person name="Gnerre S."/>
            <person name="Jaffe D."/>
            <person name="MacCallum I."/>
            <person name="Young S."/>
            <person name="Walker B.J."/>
            <person name="Lander E.S."/>
            <person name="Lindblad-Toh K."/>
        </authorList>
    </citation>
    <scope>NUCLEOTIDE SEQUENCE [LARGE SCALE GENOMIC DNA]</scope>
</reference>
<reference evidence="4" key="2">
    <citation type="submission" date="2025-08" db="UniProtKB">
        <authorList>
            <consortium name="Ensembl"/>
        </authorList>
    </citation>
    <scope>IDENTIFICATION</scope>
</reference>
<name>W5MZQ3_LEPOC</name>
<reference evidence="4" key="3">
    <citation type="submission" date="2025-09" db="UniProtKB">
        <authorList>
            <consortium name="Ensembl"/>
        </authorList>
    </citation>
    <scope>IDENTIFICATION</scope>
</reference>
<evidence type="ECO:0000256" key="1">
    <source>
        <dbReference type="SAM" id="Coils"/>
    </source>
</evidence>
<dbReference type="EMBL" id="AHAT01016731">
    <property type="status" value="NOT_ANNOTATED_CDS"/>
    <property type="molecule type" value="Genomic_DNA"/>
</dbReference>
<feature type="region of interest" description="Disordered" evidence="2">
    <location>
        <begin position="394"/>
        <end position="413"/>
    </location>
</feature>
<dbReference type="EMBL" id="AHAT01016730">
    <property type="status" value="NOT_ANNOTATED_CDS"/>
    <property type="molecule type" value="Genomic_DNA"/>
</dbReference>
<keyword evidence="3" id="KW-0812">Transmembrane</keyword>
<keyword evidence="5" id="KW-1185">Reference proteome</keyword>
<dbReference type="InterPro" id="IPR051176">
    <property type="entry name" value="Cent_Immune-Sig_Mod"/>
</dbReference>
<evidence type="ECO:0000256" key="2">
    <source>
        <dbReference type="SAM" id="MobiDB-lite"/>
    </source>
</evidence>
<gene>
    <name evidence="4" type="primary">TRAF3IP3</name>
</gene>
<dbReference type="PANTHER" id="PTHR15715">
    <property type="entry name" value="CENTROSOMAL PROTEIN OF 170 KDA"/>
    <property type="match status" value="1"/>
</dbReference>
<feature type="coiled-coil region" evidence="1">
    <location>
        <begin position="465"/>
        <end position="520"/>
    </location>
</feature>
<dbReference type="CDD" id="cd21912">
    <property type="entry name" value="CC1_T3JAM"/>
    <property type="match status" value="1"/>
</dbReference>
<keyword evidence="3" id="KW-0472">Membrane</keyword>
<dbReference type="OMA" id="KEKEWDF"/>
<feature type="coiled-coil region" evidence="1">
    <location>
        <begin position="258"/>
        <end position="324"/>
    </location>
</feature>
<feature type="compositionally biased region" description="Basic and acidic residues" evidence="2">
    <location>
        <begin position="47"/>
        <end position="65"/>
    </location>
</feature>
<dbReference type="AlphaFoldDB" id="W5MZQ3"/>
<dbReference type="PANTHER" id="PTHR15715:SF21">
    <property type="entry name" value="TRAF3-INTERACTING JNK-ACTIVATING MODULATOR"/>
    <property type="match status" value="1"/>
</dbReference>
<dbReference type="GeneTree" id="ENSGT00940000160260"/>
<dbReference type="Bgee" id="ENSLOCG00000011279">
    <property type="expression patterns" value="Expressed in bone element and 13 other cell types or tissues"/>
</dbReference>
<organism evidence="4 5">
    <name type="scientific">Lepisosteus oculatus</name>
    <name type="common">Spotted gar</name>
    <dbReference type="NCBI Taxonomy" id="7918"/>
    <lineage>
        <taxon>Eukaryota</taxon>
        <taxon>Metazoa</taxon>
        <taxon>Chordata</taxon>
        <taxon>Craniata</taxon>
        <taxon>Vertebrata</taxon>
        <taxon>Euteleostomi</taxon>
        <taxon>Actinopterygii</taxon>
        <taxon>Neopterygii</taxon>
        <taxon>Holostei</taxon>
        <taxon>Semionotiformes</taxon>
        <taxon>Lepisosteidae</taxon>
        <taxon>Lepisosteus</taxon>
    </lineage>
</organism>
<protein>
    <submittedName>
        <fullName evidence="4">TRAF3 interacting protein 3</fullName>
    </submittedName>
</protein>
<sequence length="588" mass="67831">MESGSTMQKPMKRSWRQAESYDQKVDIRVSKRECLRERFNSTTCRSGGKERNTDWKNEQQSKRQREFLRRRQIDHGVSNGEEEKPRVPKVVLRSNVCRPALLNRRSLVMSQELGITWPDLKTIEQALPTGTASCLSVPPQDEPLKEERVAPKRERGVQTEVEGLVSSQYLQRESSTQTESGVVTASETAILELSDYLQEALHREAALKQKLSILQHIASTLLLSSEKLWTVQYNEDLMKCKIVSLESQLQVCMQTYSRDGVKKKMLKMEEQKLKYEEKAKAMMQKSILDKQAVEEKVQSLEDALRAAQQEAEHWRGLYEDMKESCAALRWSHEQNTDQLHVLQSKLERAGGQEAALRSQLDTMQQNEEDLLSRIAVLQEDNQLKRDQLDNLREKLKSSEDQKSTASHVQTCHKEELDRNQLSKIRFPLESITTEQDYLLSTSSGIWNSNPQSSHLGRVGTNECALEEVEHQLQETQHKLKTKEKECVELRLELEAVEHEYQSCQSKLKQCREELKLLQGRKRPRRCSTWLCLSLLVVMVAVLVATFHPPIYEHLAALYSVLRTHADQFFRRFSSLEWGNSDGPQSPLS</sequence>
<dbReference type="eggNOG" id="ENOG502RG0V">
    <property type="taxonomic scope" value="Eukaryota"/>
</dbReference>
<evidence type="ECO:0000313" key="4">
    <source>
        <dbReference type="Ensembl" id="ENSLOCP00000013862.1"/>
    </source>
</evidence>
<evidence type="ECO:0000256" key="3">
    <source>
        <dbReference type="SAM" id="Phobius"/>
    </source>
</evidence>
<dbReference type="InParanoid" id="W5MZQ3"/>
<feature type="region of interest" description="Disordered" evidence="2">
    <location>
        <begin position="1"/>
        <end position="23"/>
    </location>
</feature>
<feature type="region of interest" description="Disordered" evidence="2">
    <location>
        <begin position="40"/>
        <end position="65"/>
    </location>
</feature>
<evidence type="ECO:0000313" key="5">
    <source>
        <dbReference type="Proteomes" id="UP000018468"/>
    </source>
</evidence>
<dbReference type="STRING" id="7918.ENSLOCP00000013862"/>
<dbReference type="GO" id="GO:0060090">
    <property type="term" value="F:molecular adaptor activity"/>
    <property type="evidence" value="ECO:0000318"/>
    <property type="project" value="GO_Central"/>
</dbReference>
<accession>W5MZQ3</accession>
<proteinExistence type="predicted"/>
<dbReference type="GO" id="GO:0002753">
    <property type="term" value="P:cytoplasmic pattern recognition receptor signaling pathway"/>
    <property type="evidence" value="ECO:0000318"/>
    <property type="project" value="GO_Central"/>
</dbReference>